<dbReference type="SUPFAM" id="SSF81383">
    <property type="entry name" value="F-box domain"/>
    <property type="match status" value="1"/>
</dbReference>
<dbReference type="InterPro" id="IPR053772">
    <property type="entry name" value="At1g61320/At1g61330-like"/>
</dbReference>
<proteinExistence type="predicted"/>
<dbReference type="Gene3D" id="3.80.10.10">
    <property type="entry name" value="Ribonuclease Inhibitor"/>
    <property type="match status" value="1"/>
</dbReference>
<name>A0ABU6U4W4_9FABA</name>
<comment type="caution">
    <text evidence="2">The sequence shown here is derived from an EMBL/GenBank/DDBJ whole genome shotgun (WGS) entry which is preliminary data.</text>
</comment>
<dbReference type="PANTHER" id="PTHR34145">
    <property type="entry name" value="OS02G0105600 PROTEIN"/>
    <property type="match status" value="1"/>
</dbReference>
<evidence type="ECO:0000259" key="1">
    <source>
        <dbReference type="Pfam" id="PF23622"/>
    </source>
</evidence>
<dbReference type="EMBL" id="JASCZI010120859">
    <property type="protein sequence ID" value="MED6156182.1"/>
    <property type="molecule type" value="Genomic_DNA"/>
</dbReference>
<organism evidence="2 3">
    <name type="scientific">Stylosanthes scabra</name>
    <dbReference type="NCBI Taxonomy" id="79078"/>
    <lineage>
        <taxon>Eukaryota</taxon>
        <taxon>Viridiplantae</taxon>
        <taxon>Streptophyta</taxon>
        <taxon>Embryophyta</taxon>
        <taxon>Tracheophyta</taxon>
        <taxon>Spermatophyta</taxon>
        <taxon>Magnoliopsida</taxon>
        <taxon>eudicotyledons</taxon>
        <taxon>Gunneridae</taxon>
        <taxon>Pentapetalae</taxon>
        <taxon>rosids</taxon>
        <taxon>fabids</taxon>
        <taxon>Fabales</taxon>
        <taxon>Fabaceae</taxon>
        <taxon>Papilionoideae</taxon>
        <taxon>50 kb inversion clade</taxon>
        <taxon>dalbergioids sensu lato</taxon>
        <taxon>Dalbergieae</taxon>
        <taxon>Pterocarpus clade</taxon>
        <taxon>Stylosanthes</taxon>
    </lineage>
</organism>
<dbReference type="Pfam" id="PF23622">
    <property type="entry name" value="LRR_At1g61320_AtMIF1"/>
    <property type="match status" value="1"/>
</dbReference>
<gene>
    <name evidence="2" type="ORF">PIB30_012197</name>
</gene>
<keyword evidence="3" id="KW-1185">Reference proteome</keyword>
<dbReference type="SUPFAM" id="SSF52047">
    <property type="entry name" value="RNI-like"/>
    <property type="match status" value="1"/>
</dbReference>
<dbReference type="InterPro" id="IPR032675">
    <property type="entry name" value="LRR_dom_sf"/>
</dbReference>
<feature type="domain" description="At1g61320/AtMIF1 LRR" evidence="1">
    <location>
        <begin position="78"/>
        <end position="312"/>
    </location>
</feature>
<evidence type="ECO:0000313" key="2">
    <source>
        <dbReference type="EMBL" id="MED6156182.1"/>
    </source>
</evidence>
<protein>
    <recommendedName>
        <fullName evidence="1">At1g61320/AtMIF1 LRR domain-containing protein</fullName>
    </recommendedName>
</protein>
<dbReference type="InterPro" id="IPR055357">
    <property type="entry name" value="LRR_At1g61320_AtMIF1"/>
</dbReference>
<dbReference type="PANTHER" id="PTHR34145:SF28">
    <property type="entry name" value="F-BOX DOMAIN-CONTAINING PROTEIN"/>
    <property type="match status" value="1"/>
</dbReference>
<sequence length="524" mass="60429">MDRLSALPRPILHAILAKLPEKDAAKTIALSKAWRDTWFSFPYLSVCCDDLLIKDHRFHNMDFLVGYVTKRLLRLRDQGLAIKEFKLDLEILDPTQMSHHHFDQWIQMASENGIEVLELHIPAGYIRREHSEHNWYNLPLCVIEAKSLTKLVLSSGIRVDQEFLSHSMKFSSLKMLSLCDVHFTHEGILQNLISHCPLIEHLYVVDCHVYNDLSTEDPLVDKIHMVKSLFLNGLQKLKEVHVQRIQEVHIDSPNLENLSYHPMGVNAPVKLNFDSCTKLRCLCLNDLKSTIISDKWFLELFSKYPLLESLKLGNFLMSERINIKSAQLKVLKLYSCSNLKEVNIDAPHLISLDYHCGFAKPIISLMKCSDKLEVRVHTCVDYRRLRDFIQNIQEKVLASLSLIVRSYRDDPYLPAFQVSSIPPRIKHLEFGVHAVGNSNKALYGPLMNCLLSSCFPEKISFRFILGNTTAFIEFFYEMLMGIKKGECHCSSGNTKCWWHALKIVNISRSFLPDKPKTITYSLEM</sequence>
<dbReference type="InterPro" id="IPR036047">
    <property type="entry name" value="F-box-like_dom_sf"/>
</dbReference>
<reference evidence="2 3" key="1">
    <citation type="journal article" date="2023" name="Plants (Basel)">
        <title>Bridging the Gap: Combining Genomics and Transcriptomics Approaches to Understand Stylosanthes scabra, an Orphan Legume from the Brazilian Caatinga.</title>
        <authorList>
            <person name="Ferreira-Neto J.R.C."/>
            <person name="da Silva M.D."/>
            <person name="Binneck E."/>
            <person name="de Melo N.F."/>
            <person name="da Silva R.H."/>
            <person name="de Melo A.L.T.M."/>
            <person name="Pandolfi V."/>
            <person name="Bustamante F.O."/>
            <person name="Brasileiro-Vidal A.C."/>
            <person name="Benko-Iseppon A.M."/>
        </authorList>
    </citation>
    <scope>NUCLEOTIDE SEQUENCE [LARGE SCALE GENOMIC DNA]</scope>
    <source>
        <tissue evidence="2">Leaves</tissue>
    </source>
</reference>
<accession>A0ABU6U4W4</accession>
<evidence type="ECO:0000313" key="3">
    <source>
        <dbReference type="Proteomes" id="UP001341840"/>
    </source>
</evidence>
<dbReference type="Proteomes" id="UP001341840">
    <property type="component" value="Unassembled WGS sequence"/>
</dbReference>